<evidence type="ECO:0000256" key="1">
    <source>
        <dbReference type="SAM" id="SignalP"/>
    </source>
</evidence>
<protein>
    <submittedName>
        <fullName evidence="2">Uncharacterized protein</fullName>
    </submittedName>
</protein>
<dbReference type="Proteomes" id="UP000826656">
    <property type="component" value="Unassembled WGS sequence"/>
</dbReference>
<keyword evidence="3" id="KW-1185">Reference proteome</keyword>
<gene>
    <name evidence="2" type="ORF">KY290_021054</name>
</gene>
<evidence type="ECO:0000313" key="2">
    <source>
        <dbReference type="EMBL" id="KAH0757561.1"/>
    </source>
</evidence>
<proteinExistence type="predicted"/>
<keyword evidence="1" id="KW-0732">Signal</keyword>
<dbReference type="EMBL" id="JAIVGD010000015">
    <property type="protein sequence ID" value="KAH0757561.1"/>
    <property type="molecule type" value="Genomic_DNA"/>
</dbReference>
<feature type="chain" id="PRO_5046423111" evidence="1">
    <location>
        <begin position="19"/>
        <end position="71"/>
    </location>
</feature>
<reference evidence="2 3" key="1">
    <citation type="journal article" date="2021" name="bioRxiv">
        <title>Chromosome-scale and haplotype-resolved genome assembly of a tetraploid potato cultivar.</title>
        <authorList>
            <person name="Sun H."/>
            <person name="Jiao W.-B."/>
            <person name="Krause K."/>
            <person name="Campoy J.A."/>
            <person name="Goel M."/>
            <person name="Folz-Donahue K."/>
            <person name="Kukat C."/>
            <person name="Huettel B."/>
            <person name="Schneeberger K."/>
        </authorList>
    </citation>
    <scope>NUCLEOTIDE SEQUENCE [LARGE SCALE GENOMIC DNA]</scope>
    <source>
        <strain evidence="2">SolTubOtavaFocal</strain>
        <tissue evidence="2">Leaves</tissue>
    </source>
</reference>
<organism evidence="2 3">
    <name type="scientific">Solanum tuberosum</name>
    <name type="common">Potato</name>
    <dbReference type="NCBI Taxonomy" id="4113"/>
    <lineage>
        <taxon>Eukaryota</taxon>
        <taxon>Viridiplantae</taxon>
        <taxon>Streptophyta</taxon>
        <taxon>Embryophyta</taxon>
        <taxon>Tracheophyta</taxon>
        <taxon>Spermatophyta</taxon>
        <taxon>Magnoliopsida</taxon>
        <taxon>eudicotyledons</taxon>
        <taxon>Gunneridae</taxon>
        <taxon>Pentapetalae</taxon>
        <taxon>asterids</taxon>
        <taxon>lamiids</taxon>
        <taxon>Solanales</taxon>
        <taxon>Solanaceae</taxon>
        <taxon>Solanoideae</taxon>
        <taxon>Solaneae</taxon>
        <taxon>Solanum</taxon>
    </lineage>
</organism>
<comment type="caution">
    <text evidence="2">The sequence shown here is derived from an EMBL/GenBank/DDBJ whole genome shotgun (WGS) entry which is preliminary data.</text>
</comment>
<evidence type="ECO:0000313" key="3">
    <source>
        <dbReference type="Proteomes" id="UP000826656"/>
    </source>
</evidence>
<name>A0ABQ7V0I1_SOLTU</name>
<feature type="signal peptide" evidence="1">
    <location>
        <begin position="1"/>
        <end position="18"/>
    </location>
</feature>
<sequence length="71" mass="8087">MAFLVGIWWLTVIPSVRALMVRDLVRLSLESRQIWLVSAGVRNLAEYVSGKEEQEMGFWGGVLEVFWGSIC</sequence>
<accession>A0ABQ7V0I1</accession>